<proteinExistence type="predicted"/>
<comment type="caution">
    <text evidence="3">The sequence shown here is derived from an EMBL/GenBank/DDBJ whole genome shotgun (WGS) entry which is preliminary data.</text>
</comment>
<dbReference type="Gene3D" id="3.50.30.10">
    <property type="entry name" value="Phosphohistidine domain"/>
    <property type="match status" value="1"/>
</dbReference>
<dbReference type="AlphaFoldDB" id="A0A934IQF7"/>
<dbReference type="PANTHER" id="PTHR36577:SF3">
    <property type="entry name" value="DUF521 DOMAIN PROTEIN (AFU_ORTHOLOGUE AFUA_6G00490)"/>
    <property type="match status" value="1"/>
</dbReference>
<keyword evidence="1" id="KW-0456">Lyase</keyword>
<dbReference type="RefSeq" id="WP_198882038.1">
    <property type="nucleotide sequence ID" value="NZ_JAEKJA010000007.1"/>
</dbReference>
<dbReference type="SUPFAM" id="SSF52016">
    <property type="entry name" value="LeuD/IlvD-like"/>
    <property type="match status" value="1"/>
</dbReference>
<gene>
    <name evidence="3" type="ORF">JCR33_10705</name>
</gene>
<dbReference type="EMBL" id="JAEKJA010000007">
    <property type="protein sequence ID" value="MBJ3776160.1"/>
    <property type="molecule type" value="Genomic_DNA"/>
</dbReference>
<name>A0A934IQF7_9HYPH</name>
<accession>A0A934IQF7</accession>
<sequence length="137" mass="13846">MELTADTLFAGTASGAFLPLTAPLSFWGGVDPATGRIINGRHPQRGVSLAGRVVAIPDLIGSSSSSSVMLELVHAGLAPAAVLLTKVDAILVVGCLVAREMGLSAPPVIRRDTWDGLPEAAVLAIVAGAEGATIRPA</sequence>
<keyword evidence="4" id="KW-1185">Reference proteome</keyword>
<organism evidence="3 4">
    <name type="scientific">Acuticoccus mangrovi</name>
    <dbReference type="NCBI Taxonomy" id="2796142"/>
    <lineage>
        <taxon>Bacteria</taxon>
        <taxon>Pseudomonadati</taxon>
        <taxon>Pseudomonadota</taxon>
        <taxon>Alphaproteobacteria</taxon>
        <taxon>Hyphomicrobiales</taxon>
        <taxon>Amorphaceae</taxon>
        <taxon>Acuticoccus</taxon>
    </lineage>
</organism>
<reference evidence="3" key="1">
    <citation type="submission" date="2020-12" db="EMBL/GenBank/DDBJ databases">
        <title>Bacterial taxonomy.</title>
        <authorList>
            <person name="Pan X."/>
        </authorList>
    </citation>
    <scope>NUCLEOTIDE SEQUENCE</scope>
    <source>
        <strain evidence="3">B2012</strain>
    </source>
</reference>
<dbReference type="GO" id="GO:0016829">
    <property type="term" value="F:lyase activity"/>
    <property type="evidence" value="ECO:0007669"/>
    <property type="project" value="UniProtKB-KW"/>
</dbReference>
<protein>
    <submittedName>
        <fullName evidence="3">DUF126 domain-containing protein</fullName>
    </submittedName>
</protein>
<dbReference type="PANTHER" id="PTHR36577">
    <property type="entry name" value="DUF521 DOMAIN PROTEIN (AFU_ORTHOLOGUE AFUA_6G00490)"/>
    <property type="match status" value="1"/>
</dbReference>
<dbReference type="Proteomes" id="UP000609531">
    <property type="component" value="Unassembled WGS sequence"/>
</dbReference>
<evidence type="ECO:0000259" key="2">
    <source>
        <dbReference type="Pfam" id="PF01989"/>
    </source>
</evidence>
<dbReference type="Pfam" id="PF01989">
    <property type="entry name" value="AcnX_swivel_put"/>
    <property type="match status" value="1"/>
</dbReference>
<feature type="domain" description="Phosphomevalonate dehydratase small subunit-like" evidence="2">
    <location>
        <begin position="24"/>
        <end position="98"/>
    </location>
</feature>
<evidence type="ECO:0000256" key="1">
    <source>
        <dbReference type="ARBA" id="ARBA00023239"/>
    </source>
</evidence>
<dbReference type="InterPro" id="IPR002840">
    <property type="entry name" value="PMDh-S-like_dom"/>
</dbReference>
<evidence type="ECO:0000313" key="3">
    <source>
        <dbReference type="EMBL" id="MBJ3776160.1"/>
    </source>
</evidence>
<evidence type="ECO:0000313" key="4">
    <source>
        <dbReference type="Proteomes" id="UP000609531"/>
    </source>
</evidence>